<sequence>PLTQPSVEPEPSPTPTPLAEELDTPPIEEENRVLPPPPVNPTPIPIPTEQVPLEGGDRTSQSIFIPGDIIADSNPEAEATLPETDSTAQVPIAPGTESIPKPDPFANSAPPVLPPSPPSFSSDADGFTFEDDSVARSSLPSFSQSPSDRSRSGTIAQSENNERRSKLEDEAPELSTAFDVVPQIAELRGYFQSRWEPLPGLTRDLEYTLILNEDGSLQRAIPLGHAADNYLDRTGVPLEGESMVSSFESGQNPQMRVVLEADGGVKTFLESLD</sequence>
<accession>A0A928VZQ1</accession>
<keyword evidence="3" id="KW-1185">Reference proteome</keyword>
<comment type="caution">
    <text evidence="2">The sequence shown here is derived from an EMBL/GenBank/DDBJ whole genome shotgun (WGS) entry which is preliminary data.</text>
</comment>
<dbReference type="EMBL" id="JADEXN010000320">
    <property type="protein sequence ID" value="MBE9042228.1"/>
    <property type="molecule type" value="Genomic_DNA"/>
</dbReference>
<evidence type="ECO:0000313" key="3">
    <source>
        <dbReference type="Proteomes" id="UP000621799"/>
    </source>
</evidence>
<proteinExistence type="predicted"/>
<feature type="non-terminal residue" evidence="2">
    <location>
        <position position="1"/>
    </location>
</feature>
<dbReference type="AlphaFoldDB" id="A0A928VZQ1"/>
<evidence type="ECO:0000313" key="2">
    <source>
        <dbReference type="EMBL" id="MBE9042228.1"/>
    </source>
</evidence>
<evidence type="ECO:0000256" key="1">
    <source>
        <dbReference type="SAM" id="MobiDB-lite"/>
    </source>
</evidence>
<feature type="region of interest" description="Disordered" evidence="1">
    <location>
        <begin position="1"/>
        <end position="176"/>
    </location>
</feature>
<feature type="compositionally biased region" description="Pro residues" evidence="1">
    <location>
        <begin position="34"/>
        <end position="46"/>
    </location>
</feature>
<name>A0A928VZQ1_9CYAN</name>
<dbReference type="Proteomes" id="UP000621799">
    <property type="component" value="Unassembled WGS sequence"/>
</dbReference>
<feature type="compositionally biased region" description="Low complexity" evidence="1">
    <location>
        <begin position="136"/>
        <end position="147"/>
    </location>
</feature>
<gene>
    <name evidence="2" type="ORF">IQ235_15725</name>
</gene>
<protein>
    <submittedName>
        <fullName evidence="2">Uncharacterized protein</fullName>
    </submittedName>
</protein>
<organism evidence="2 3">
    <name type="scientific">Zarconia navalis LEGE 11467</name>
    <dbReference type="NCBI Taxonomy" id="1828826"/>
    <lineage>
        <taxon>Bacteria</taxon>
        <taxon>Bacillati</taxon>
        <taxon>Cyanobacteriota</taxon>
        <taxon>Cyanophyceae</taxon>
        <taxon>Oscillatoriophycideae</taxon>
        <taxon>Oscillatoriales</taxon>
        <taxon>Oscillatoriales incertae sedis</taxon>
        <taxon>Zarconia</taxon>
        <taxon>Zarconia navalis</taxon>
    </lineage>
</organism>
<feature type="compositionally biased region" description="Basic and acidic residues" evidence="1">
    <location>
        <begin position="160"/>
        <end position="169"/>
    </location>
</feature>
<reference evidence="2" key="1">
    <citation type="submission" date="2020-10" db="EMBL/GenBank/DDBJ databases">
        <authorList>
            <person name="Castelo-Branco R."/>
            <person name="Eusebio N."/>
            <person name="Adriana R."/>
            <person name="Vieira A."/>
            <person name="Brugerolle De Fraissinette N."/>
            <person name="Rezende De Castro R."/>
            <person name="Schneider M.P."/>
            <person name="Vasconcelos V."/>
            <person name="Leao P.N."/>
        </authorList>
    </citation>
    <scope>NUCLEOTIDE SEQUENCE</scope>
    <source>
        <strain evidence="2">LEGE 11467</strain>
    </source>
</reference>